<reference evidence="3 4" key="1">
    <citation type="submission" date="2020-10" db="EMBL/GenBank/DDBJ databases">
        <title>Phylogeny of dyella-like bacteria.</title>
        <authorList>
            <person name="Fu J."/>
        </authorList>
    </citation>
    <scope>NUCLEOTIDE SEQUENCE [LARGE SCALE GENOMIC DNA]</scope>
    <source>
        <strain evidence="3 4">THG-B117</strain>
    </source>
</reference>
<evidence type="ECO:0000256" key="2">
    <source>
        <dbReference type="SAM" id="SignalP"/>
    </source>
</evidence>
<keyword evidence="2" id="KW-0732">Signal</keyword>
<feature type="signal peptide" evidence="2">
    <location>
        <begin position="1"/>
        <end position="22"/>
    </location>
</feature>
<keyword evidence="4" id="KW-1185">Reference proteome</keyword>
<evidence type="ECO:0000256" key="1">
    <source>
        <dbReference type="SAM" id="MobiDB-lite"/>
    </source>
</evidence>
<name>A0ABS2JY56_9GAMM</name>
<dbReference type="RefSeq" id="WP_204637866.1">
    <property type="nucleotide sequence ID" value="NZ_JADIKC010000011.1"/>
</dbReference>
<feature type="compositionally biased region" description="Basic and acidic residues" evidence="1">
    <location>
        <begin position="90"/>
        <end position="101"/>
    </location>
</feature>
<gene>
    <name evidence="3" type="ORF">ISP20_19800</name>
</gene>
<evidence type="ECO:0000313" key="3">
    <source>
        <dbReference type="EMBL" id="MBM7123417.1"/>
    </source>
</evidence>
<sequence>MKAKSRIALLLVLLGLAGSLHAQTLEEQLRSQLRDARSQLQDLQNDQASWQAQKASAESERDQARKALEQAQAELAGYKSGAAGDGAALKSERDARQRAEEGMQQNRKAVAENASRLQDQQARNTMLTTQLDAAHKELATCTARNEALYTIGNEVVDAYAHVDMGTIVASRQPFAASARVKLENAAQGYGDRLYEQRYRPAAGAAQP</sequence>
<dbReference type="EMBL" id="JADIKC010000011">
    <property type="protein sequence ID" value="MBM7123417.1"/>
    <property type="molecule type" value="Genomic_DNA"/>
</dbReference>
<feature type="region of interest" description="Disordered" evidence="1">
    <location>
        <begin position="82"/>
        <end position="104"/>
    </location>
</feature>
<evidence type="ECO:0008006" key="5">
    <source>
        <dbReference type="Google" id="ProtNLM"/>
    </source>
</evidence>
<feature type="compositionally biased region" description="Basic and acidic residues" evidence="1">
    <location>
        <begin position="57"/>
        <end position="66"/>
    </location>
</feature>
<dbReference type="Proteomes" id="UP001430065">
    <property type="component" value="Unassembled WGS sequence"/>
</dbReference>
<organism evidence="3 4">
    <name type="scientific">Dyella kyungheensis</name>
    <dbReference type="NCBI Taxonomy" id="1242174"/>
    <lineage>
        <taxon>Bacteria</taxon>
        <taxon>Pseudomonadati</taxon>
        <taxon>Pseudomonadota</taxon>
        <taxon>Gammaproteobacteria</taxon>
        <taxon>Lysobacterales</taxon>
        <taxon>Rhodanobacteraceae</taxon>
        <taxon>Dyella</taxon>
    </lineage>
</organism>
<proteinExistence type="predicted"/>
<comment type="caution">
    <text evidence="3">The sequence shown here is derived from an EMBL/GenBank/DDBJ whole genome shotgun (WGS) entry which is preliminary data.</text>
</comment>
<feature type="compositionally biased region" description="Polar residues" evidence="1">
    <location>
        <begin position="44"/>
        <end position="56"/>
    </location>
</feature>
<accession>A0ABS2JY56</accession>
<evidence type="ECO:0000313" key="4">
    <source>
        <dbReference type="Proteomes" id="UP001430065"/>
    </source>
</evidence>
<feature type="region of interest" description="Disordered" evidence="1">
    <location>
        <begin position="44"/>
        <end position="66"/>
    </location>
</feature>
<feature type="chain" id="PRO_5045558576" description="DNA repair protein" evidence="2">
    <location>
        <begin position="23"/>
        <end position="207"/>
    </location>
</feature>
<protein>
    <recommendedName>
        <fullName evidence="5">DNA repair protein</fullName>
    </recommendedName>
</protein>